<keyword evidence="4" id="KW-1185">Reference proteome</keyword>
<comment type="caution">
    <text evidence="3">The sequence shown here is derived from an EMBL/GenBank/DDBJ whole genome shotgun (WGS) entry which is preliminary data.</text>
</comment>
<name>A0A267F3L4_9PLAT</name>
<feature type="region of interest" description="Disordered" evidence="1">
    <location>
        <begin position="27"/>
        <end position="126"/>
    </location>
</feature>
<feature type="compositionally biased region" description="Acidic residues" evidence="1">
    <location>
        <begin position="34"/>
        <end position="43"/>
    </location>
</feature>
<dbReference type="AlphaFoldDB" id="A0A267F3L4"/>
<dbReference type="EMBL" id="NIVC01001405">
    <property type="protein sequence ID" value="PAA68306.1"/>
    <property type="molecule type" value="Genomic_DNA"/>
</dbReference>
<accession>A0A267F3L4</accession>
<keyword evidence="2" id="KW-0732">Signal</keyword>
<sequence length="138" mass="14707">MFLVFSASNLSLLLLTAALLLKSQSMGVPASAENSDDDLDDLLPDPAGDVDGGSGGGSGGDTGGSAEVDAEEPAIPDPTMTPENLNDLKDIWSNPDIPEVKLERPKPKYSPNEQLRNTMGGRGFRRPRVRFGDYYIQG</sequence>
<evidence type="ECO:0000313" key="4">
    <source>
        <dbReference type="Proteomes" id="UP000215902"/>
    </source>
</evidence>
<evidence type="ECO:0000256" key="2">
    <source>
        <dbReference type="SAM" id="SignalP"/>
    </source>
</evidence>
<proteinExistence type="predicted"/>
<evidence type="ECO:0000313" key="3">
    <source>
        <dbReference type="EMBL" id="PAA68306.1"/>
    </source>
</evidence>
<protein>
    <submittedName>
        <fullName evidence="3">Uncharacterized protein</fullName>
    </submittedName>
</protein>
<feature type="chain" id="PRO_5012582820" evidence="2">
    <location>
        <begin position="26"/>
        <end position="138"/>
    </location>
</feature>
<evidence type="ECO:0000256" key="1">
    <source>
        <dbReference type="SAM" id="MobiDB-lite"/>
    </source>
</evidence>
<organism evidence="3 4">
    <name type="scientific">Macrostomum lignano</name>
    <dbReference type="NCBI Taxonomy" id="282301"/>
    <lineage>
        <taxon>Eukaryota</taxon>
        <taxon>Metazoa</taxon>
        <taxon>Spiralia</taxon>
        <taxon>Lophotrochozoa</taxon>
        <taxon>Platyhelminthes</taxon>
        <taxon>Rhabditophora</taxon>
        <taxon>Macrostomorpha</taxon>
        <taxon>Macrostomida</taxon>
        <taxon>Macrostomidae</taxon>
        <taxon>Macrostomum</taxon>
    </lineage>
</organism>
<feature type="compositionally biased region" description="Gly residues" evidence="1">
    <location>
        <begin position="50"/>
        <end position="63"/>
    </location>
</feature>
<dbReference type="Proteomes" id="UP000215902">
    <property type="component" value="Unassembled WGS sequence"/>
</dbReference>
<reference evidence="3 4" key="1">
    <citation type="submission" date="2017-06" db="EMBL/GenBank/DDBJ databases">
        <title>A platform for efficient transgenesis in Macrostomum lignano, a flatworm model organism for stem cell research.</title>
        <authorList>
            <person name="Berezikov E."/>
        </authorList>
    </citation>
    <scope>NUCLEOTIDE SEQUENCE [LARGE SCALE GENOMIC DNA]</scope>
    <source>
        <strain evidence="3">DV1</strain>
        <tissue evidence="3">Whole organism</tissue>
    </source>
</reference>
<gene>
    <name evidence="3" type="ORF">BOX15_Mlig022742g1</name>
</gene>
<feature type="signal peptide" evidence="2">
    <location>
        <begin position="1"/>
        <end position="25"/>
    </location>
</feature>